<proteinExistence type="predicted"/>
<dbReference type="AlphaFoldDB" id="A0A0E9UBJ1"/>
<reference evidence="1" key="2">
    <citation type="journal article" date="2015" name="Fish Shellfish Immunol.">
        <title>Early steps in the European eel (Anguilla anguilla)-Vibrio vulnificus interaction in the gills: Role of the RtxA13 toxin.</title>
        <authorList>
            <person name="Callol A."/>
            <person name="Pajuelo D."/>
            <person name="Ebbesson L."/>
            <person name="Teles M."/>
            <person name="MacKenzie S."/>
            <person name="Amaro C."/>
        </authorList>
    </citation>
    <scope>NUCLEOTIDE SEQUENCE</scope>
</reference>
<dbReference type="EMBL" id="GBXM01045480">
    <property type="protein sequence ID" value="JAH63097.1"/>
    <property type="molecule type" value="Transcribed_RNA"/>
</dbReference>
<protein>
    <submittedName>
        <fullName evidence="1">Uncharacterized protein</fullName>
    </submittedName>
</protein>
<accession>A0A0E9UBJ1</accession>
<evidence type="ECO:0000313" key="1">
    <source>
        <dbReference type="EMBL" id="JAH63097.1"/>
    </source>
</evidence>
<name>A0A0E9UBJ1_ANGAN</name>
<reference evidence="1" key="1">
    <citation type="submission" date="2014-11" db="EMBL/GenBank/DDBJ databases">
        <authorList>
            <person name="Amaro Gonzalez C."/>
        </authorList>
    </citation>
    <scope>NUCLEOTIDE SEQUENCE</scope>
</reference>
<sequence length="48" mass="5572">MDIDAICNIILTLKSLTDETVQLRPAFKFKTKHQRYSPTTLDYREGIS</sequence>
<organism evidence="1">
    <name type="scientific">Anguilla anguilla</name>
    <name type="common">European freshwater eel</name>
    <name type="synonym">Muraena anguilla</name>
    <dbReference type="NCBI Taxonomy" id="7936"/>
    <lineage>
        <taxon>Eukaryota</taxon>
        <taxon>Metazoa</taxon>
        <taxon>Chordata</taxon>
        <taxon>Craniata</taxon>
        <taxon>Vertebrata</taxon>
        <taxon>Euteleostomi</taxon>
        <taxon>Actinopterygii</taxon>
        <taxon>Neopterygii</taxon>
        <taxon>Teleostei</taxon>
        <taxon>Anguilliformes</taxon>
        <taxon>Anguillidae</taxon>
        <taxon>Anguilla</taxon>
    </lineage>
</organism>